<feature type="compositionally biased region" description="Polar residues" evidence="2">
    <location>
        <begin position="193"/>
        <end position="202"/>
    </location>
</feature>
<dbReference type="GeneTree" id="ENSGT00940000170274"/>
<feature type="coiled-coil region" evidence="1">
    <location>
        <begin position="942"/>
        <end position="976"/>
    </location>
</feature>
<feature type="compositionally biased region" description="Basic residues" evidence="2">
    <location>
        <begin position="46"/>
        <end position="56"/>
    </location>
</feature>
<sequence>MVSKEPNHLLAGQTNGKSTLADKLPGTMTVRSVLLNRDSPDIESRLKRRRNRTHQVRFKDLEDGSSSSGNSGTGENNSHQRPAADCDSPHPLRKHGSRSPKPWADRDGPRTQSLPGLTSVVGAVRGDMASTIEVVAAFLARAPPHPLTPGPTRRCWAPPQANSLTLPMTRRPSTSTSTAIQTSPCLKKPQPLPSTHTRSHSLGDSVGMDGDDEHDSPDEYLSHNHLPVPGSKDPNGPPAPGDRAVVERRSKTFRTDVKSAVSVVKNSRHSCPPSVLHNTEPFPCSSVPSCRDGPKRQASSTPSAVRRRKRLSRTASDPGKEVLYCTTPTQTERHSPSPPPADAKLCTTQIQTESSSPSENSKYCTAQSQTDSQHKSPPLSEKQCATQIPITDSCPTLSPNAEKCTTHMQTDSPCEAPPNHDPCTTQTRTCSPCASPPPTTSLSSVQIQSESPVSPSASRDPPATHITTVPYCTSPPPASAPTQTPEPCATPLCPSPAKPACVSPPPPVPPPTAATPVVQHPIPYYTVVSPPTTPSTVCSSPPPTAPSCPSPNCSSPISSVVSSAPLTCSTPTPTVTPIINPVDPIRHPTTAPSVTHEQPHGASNAKPCAFVTQTALSCTSISYYSTTHSVNPRAPHSNSTPPSYATLIQTVSHCNIPCQALQNTSSANTGAAPYSSPVPKLKSCTSPPPLVKTYASTLPNAQTCATPTKAVPLYSSTFRAAPPYTPPSQAPHNAQDKRGIRLPPPPPLPPPYTPRKKEGDPPGRAIRTPMLRADGKAGKRDKDGDKGKKEDVKCTDSPKLCERASSLKHRAQTPPVAAMKGEKQSSSSSSSSPAKACFKSSCLSSAQAQLGALHKMLCSGPNARPGTPNSQHPPNQPSGSGARGCSASGERPAAGPLTATQADTLRQVQEILGGLVSGARCKLDPAKVTEKLLGPNGPLHDIRNLQTQLQSLEGVLETSQNTIKVLLDVIQDLEKKEAERDGSVFGLNQLLRHSYRTGQDIENCGTCRDCACIIYSVEHDFRLQEGQVVRTWKVGDPPEGSPQTPTPQPSTPHQQDSPQPVRPPAAAAAARKNRKKCFWFL</sequence>
<feature type="compositionally biased region" description="Basic and acidic residues" evidence="2">
    <location>
        <begin position="773"/>
        <end position="802"/>
    </location>
</feature>
<dbReference type="Ensembl" id="ENSGACT00000061660.1">
    <property type="protein sequence ID" value="ENSGACP00000064130.1"/>
    <property type="gene ID" value="ENSGACG00000031626.1"/>
</dbReference>
<name>A0AAQ4RMD1_GASAC</name>
<protein>
    <submittedName>
        <fullName evidence="3">Uncharacterized protein</fullName>
    </submittedName>
</protein>
<dbReference type="Pfam" id="PF15265">
    <property type="entry name" value="FAM196"/>
    <property type="match status" value="1"/>
</dbReference>
<reference evidence="3 4" key="1">
    <citation type="journal article" date="2021" name="G3 (Bethesda)">
        <title>Improved contiguity of the threespine stickleback genome using long-read sequencing.</title>
        <authorList>
            <person name="Nath S."/>
            <person name="Shaw D.E."/>
            <person name="White M.A."/>
        </authorList>
    </citation>
    <scope>NUCLEOTIDE SEQUENCE [LARGE SCALE GENOMIC DNA]</scope>
    <source>
        <strain evidence="3 4">Lake Benthic</strain>
    </source>
</reference>
<dbReference type="Proteomes" id="UP000007635">
    <property type="component" value="Chromosome XIV"/>
</dbReference>
<keyword evidence="1" id="KW-0175">Coiled coil</keyword>
<dbReference type="RefSeq" id="XP_040053538.1">
    <property type="nucleotide sequence ID" value="XM_040197604.1"/>
</dbReference>
<feature type="compositionally biased region" description="Pro residues" evidence="2">
    <location>
        <begin position="742"/>
        <end position="753"/>
    </location>
</feature>
<organism evidence="3 4">
    <name type="scientific">Gasterosteus aculeatus aculeatus</name>
    <name type="common">three-spined stickleback</name>
    <dbReference type="NCBI Taxonomy" id="481459"/>
    <lineage>
        <taxon>Eukaryota</taxon>
        <taxon>Metazoa</taxon>
        <taxon>Chordata</taxon>
        <taxon>Craniata</taxon>
        <taxon>Vertebrata</taxon>
        <taxon>Euteleostomi</taxon>
        <taxon>Actinopterygii</taxon>
        <taxon>Neopterygii</taxon>
        <taxon>Teleostei</taxon>
        <taxon>Neoteleostei</taxon>
        <taxon>Acanthomorphata</taxon>
        <taxon>Eupercaria</taxon>
        <taxon>Perciformes</taxon>
        <taxon>Cottioidei</taxon>
        <taxon>Gasterosteales</taxon>
        <taxon>Gasterosteidae</taxon>
        <taxon>Gasterosteus</taxon>
    </lineage>
</organism>
<dbReference type="InterPro" id="IPR029337">
    <property type="entry name" value="INSYN2"/>
</dbReference>
<feature type="region of interest" description="Disordered" evidence="2">
    <location>
        <begin position="859"/>
        <end position="899"/>
    </location>
</feature>
<evidence type="ECO:0000313" key="3">
    <source>
        <dbReference type="Ensembl" id="ENSGACP00000064130.1"/>
    </source>
</evidence>
<feature type="compositionally biased region" description="Low complexity" evidence="2">
    <location>
        <begin position="878"/>
        <end position="889"/>
    </location>
</feature>
<dbReference type="PANTHER" id="PTHR28682:SF6">
    <property type="entry name" value="MUCIN-5AC"/>
    <property type="match status" value="1"/>
</dbReference>
<feature type="region of interest" description="Disordered" evidence="2">
    <location>
        <begin position="1032"/>
        <end position="1067"/>
    </location>
</feature>
<feature type="compositionally biased region" description="Low complexity" evidence="2">
    <location>
        <begin position="1051"/>
        <end position="1067"/>
    </location>
</feature>
<feature type="compositionally biased region" description="Polar residues" evidence="2">
    <location>
        <begin position="346"/>
        <end position="371"/>
    </location>
</feature>
<accession>A0AAQ4RMD1</accession>
<evidence type="ECO:0000313" key="4">
    <source>
        <dbReference type="Proteomes" id="UP000007635"/>
    </source>
</evidence>
<feature type="region of interest" description="Disordered" evidence="2">
    <location>
        <begin position="579"/>
        <end position="604"/>
    </location>
</feature>
<feature type="region of interest" description="Disordered" evidence="2">
    <location>
        <begin position="286"/>
        <end position="383"/>
    </location>
</feature>
<dbReference type="PANTHER" id="PTHR28682">
    <property type="entry name" value="INHIBITORY SYNAPTIC FACTOR 2A-RELATED"/>
    <property type="match status" value="1"/>
</dbReference>
<evidence type="ECO:0000256" key="1">
    <source>
        <dbReference type="SAM" id="Coils"/>
    </source>
</evidence>
<feature type="compositionally biased region" description="Acidic residues" evidence="2">
    <location>
        <begin position="209"/>
        <end position="218"/>
    </location>
</feature>
<reference evidence="3" key="3">
    <citation type="submission" date="2025-09" db="UniProtKB">
        <authorList>
            <consortium name="Ensembl"/>
        </authorList>
    </citation>
    <scope>IDENTIFICATION</scope>
</reference>
<dbReference type="AlphaFoldDB" id="A0AAQ4RMD1"/>
<feature type="compositionally biased region" description="Low complexity" evidence="2">
    <location>
        <begin position="64"/>
        <end position="77"/>
    </location>
</feature>
<feature type="compositionally biased region" description="Polar residues" evidence="2">
    <location>
        <begin position="445"/>
        <end position="457"/>
    </location>
</feature>
<feature type="region of interest" description="Disordered" evidence="2">
    <location>
        <begin position="720"/>
        <end position="836"/>
    </location>
</feature>
<feature type="region of interest" description="Disordered" evidence="2">
    <location>
        <begin position="144"/>
        <end position="243"/>
    </location>
</feature>
<proteinExistence type="predicted"/>
<dbReference type="GeneID" id="120831831"/>
<evidence type="ECO:0000256" key="2">
    <source>
        <dbReference type="SAM" id="MobiDB-lite"/>
    </source>
</evidence>
<feature type="region of interest" description="Disordered" evidence="2">
    <location>
        <begin position="405"/>
        <end position="483"/>
    </location>
</feature>
<keyword evidence="4" id="KW-1185">Reference proteome</keyword>
<feature type="region of interest" description="Disordered" evidence="2">
    <location>
        <begin position="1"/>
        <end position="116"/>
    </location>
</feature>
<reference evidence="3" key="2">
    <citation type="submission" date="2025-08" db="UniProtKB">
        <authorList>
            <consortium name="Ensembl"/>
        </authorList>
    </citation>
    <scope>IDENTIFICATION</scope>
</reference>